<dbReference type="Proteomes" id="UP000559860">
    <property type="component" value="Unassembled WGS sequence"/>
</dbReference>
<dbReference type="InterPro" id="IPR002931">
    <property type="entry name" value="Transglutaminase-like"/>
</dbReference>
<sequence>MIYRVRHLTRYVYGSPVDLAAHIVHVTPRALPGQAVHWTRLEVTPAPVRRVDGVDYFGNLIAWLYHEAPHDSFDVLAESEVEVAFAPPPPEDATLSWEDVAALARAGGAPAWQAAEFLFDSPMCAANAAAGDYAALSFTPGRSVLAALLDLNMRIYTDFRFRAGVTTLSTPIEQVLARREGVCQDFTHLMISALRWVGVPARYMSGYIRTRPPPGQARRLGSDQSHAWVGAWLGPAHGWIGLDPTNGIVMRDEHVVLGWGRDYADISPVHGLILGGGNDRLKVGVDLVPAEEWEDSPAEPVDETP</sequence>
<gene>
    <name evidence="2" type="ORF">HLH36_12500</name>
</gene>
<proteinExistence type="predicted"/>
<dbReference type="EMBL" id="JABEQD010000008">
    <property type="protein sequence ID" value="MBB2169165.1"/>
    <property type="molecule type" value="Genomic_DNA"/>
</dbReference>
<organism evidence="2 3">
    <name type="scientific">Gluconacetobacter aggeris</name>
    <dbReference type="NCBI Taxonomy" id="1286186"/>
    <lineage>
        <taxon>Bacteria</taxon>
        <taxon>Pseudomonadati</taxon>
        <taxon>Pseudomonadota</taxon>
        <taxon>Alphaproteobacteria</taxon>
        <taxon>Acetobacterales</taxon>
        <taxon>Acetobacteraceae</taxon>
        <taxon>Gluconacetobacter</taxon>
    </lineage>
</organism>
<evidence type="ECO:0000313" key="2">
    <source>
        <dbReference type="EMBL" id="MBB2169165.1"/>
    </source>
</evidence>
<accession>A0A7W4IU83</accession>
<name>A0A7W4IU83_9PROT</name>
<dbReference type="InterPro" id="IPR013589">
    <property type="entry name" value="Bac_transglu_N"/>
</dbReference>
<dbReference type="Gene3D" id="3.10.620.30">
    <property type="match status" value="1"/>
</dbReference>
<comment type="caution">
    <text evidence="2">The sequence shown here is derived from an EMBL/GenBank/DDBJ whole genome shotgun (WGS) entry which is preliminary data.</text>
</comment>
<dbReference type="RefSeq" id="WP_182986683.1">
    <property type="nucleotide sequence ID" value="NZ_JABEQD010000008.1"/>
</dbReference>
<feature type="domain" description="Transglutaminase-like" evidence="1">
    <location>
        <begin position="175"/>
        <end position="246"/>
    </location>
</feature>
<dbReference type="AlphaFoldDB" id="A0A7W4IU83"/>
<dbReference type="PANTHER" id="PTHR33490:SF7">
    <property type="entry name" value="BLR2979 PROTEIN"/>
    <property type="match status" value="1"/>
</dbReference>
<dbReference type="SMART" id="SM00460">
    <property type="entry name" value="TGc"/>
    <property type="match status" value="1"/>
</dbReference>
<dbReference type="Pfam" id="PF01841">
    <property type="entry name" value="Transglut_core"/>
    <property type="match status" value="1"/>
</dbReference>
<dbReference type="SUPFAM" id="SSF54001">
    <property type="entry name" value="Cysteine proteinases"/>
    <property type="match status" value="1"/>
</dbReference>
<dbReference type="PANTHER" id="PTHR33490">
    <property type="entry name" value="BLR5614 PROTEIN-RELATED"/>
    <property type="match status" value="1"/>
</dbReference>
<dbReference type="InterPro" id="IPR038765">
    <property type="entry name" value="Papain-like_cys_pep_sf"/>
</dbReference>
<dbReference type="Pfam" id="PF08379">
    <property type="entry name" value="Bact_transglu_N"/>
    <property type="match status" value="1"/>
</dbReference>
<protein>
    <submittedName>
        <fullName evidence="2">Transglutaminase family protein</fullName>
    </submittedName>
</protein>
<evidence type="ECO:0000259" key="1">
    <source>
        <dbReference type="SMART" id="SM00460"/>
    </source>
</evidence>
<reference evidence="2 3" key="1">
    <citation type="submission" date="2020-04" db="EMBL/GenBank/DDBJ databases">
        <title>Description of novel Gluconacetobacter.</title>
        <authorList>
            <person name="Sombolestani A."/>
        </authorList>
    </citation>
    <scope>NUCLEOTIDE SEQUENCE [LARGE SCALE GENOMIC DNA]</scope>
    <source>
        <strain evidence="2 3">LMG 27801</strain>
    </source>
</reference>
<evidence type="ECO:0000313" key="3">
    <source>
        <dbReference type="Proteomes" id="UP000559860"/>
    </source>
</evidence>
<keyword evidence="3" id="KW-1185">Reference proteome</keyword>